<keyword evidence="6 14" id="KW-0808">Transferase</keyword>
<evidence type="ECO:0000313" key="18">
    <source>
        <dbReference type="Proteomes" id="UP000559027"/>
    </source>
</evidence>
<evidence type="ECO:0000256" key="10">
    <source>
        <dbReference type="ARBA" id="ARBA00022840"/>
    </source>
</evidence>
<dbReference type="EMBL" id="JAACJO010000004">
    <property type="protein sequence ID" value="KAF5359598.1"/>
    <property type="molecule type" value="Genomic_DNA"/>
</dbReference>
<feature type="binding site" evidence="14">
    <location>
        <position position="259"/>
    </location>
    <ligand>
        <name>substrate</name>
        <note>ligand shared between dimeric partners</note>
    </ligand>
</feature>
<comment type="activity regulation">
    <text evidence="14">Allosterically activated by ADP, AMP, or fructose 2,6-bisphosphate, and allosterically inhibited by ATP or citrate.</text>
</comment>
<comment type="catalytic activity">
    <reaction evidence="13 14">
        <text>beta-D-fructose 6-phosphate + ATP = beta-D-fructose 1,6-bisphosphate + ADP + H(+)</text>
        <dbReference type="Rhea" id="RHEA:16109"/>
        <dbReference type="ChEBI" id="CHEBI:15378"/>
        <dbReference type="ChEBI" id="CHEBI:30616"/>
        <dbReference type="ChEBI" id="CHEBI:32966"/>
        <dbReference type="ChEBI" id="CHEBI:57634"/>
        <dbReference type="ChEBI" id="CHEBI:456216"/>
        <dbReference type="EC" id="2.7.1.11"/>
    </reaction>
</comment>
<dbReference type="PROSITE" id="PS00433">
    <property type="entry name" value="PHOSPHOFRUCTOKINASE"/>
    <property type="match status" value="2"/>
</dbReference>
<protein>
    <recommendedName>
        <fullName evidence="14">ATP-dependent 6-phosphofructokinase</fullName>
        <shortName evidence="14">ATP-PFK</shortName>
        <shortName evidence="14">Phosphofructokinase</shortName>
        <ecNumber evidence="14">2.7.1.11</ecNumber>
    </recommendedName>
    <alternativeName>
        <fullName evidence="14">Phosphohexokinase</fullName>
    </alternativeName>
</protein>
<dbReference type="UniPathway" id="UPA00109">
    <property type="reaction ID" value="UER00182"/>
</dbReference>
<feature type="binding site" evidence="14">
    <location>
        <begin position="146"/>
        <end position="147"/>
    </location>
    <ligand>
        <name>ATP</name>
        <dbReference type="ChEBI" id="CHEBI:30616"/>
    </ligand>
</feature>
<dbReference type="PRINTS" id="PR00476">
    <property type="entry name" value="PHFRCTKINASE"/>
</dbReference>
<comment type="caution">
    <text evidence="14">Lacks conserved residue(s) required for the propagation of feature annotation.</text>
</comment>
<feature type="binding site" description="in other chain" evidence="14">
    <location>
        <begin position="222"/>
        <end position="224"/>
    </location>
    <ligand>
        <name>substrate</name>
        <note>ligand shared between dimeric partners</note>
    </ligand>
</feature>
<feature type="binding site" evidence="14">
    <location>
        <position position="721"/>
    </location>
    <ligand>
        <name>beta-D-fructose 2,6-bisphosphate</name>
        <dbReference type="ChEBI" id="CHEBI:58579"/>
        <note>allosteric activator; ligand shared between dimeric partners</note>
    </ligand>
</feature>
<comment type="cofactor">
    <cofactor evidence="1 14">
        <name>Mg(2+)</name>
        <dbReference type="ChEBI" id="CHEBI:18420"/>
    </cofactor>
</comment>
<dbReference type="GO" id="GO:0003677">
    <property type="term" value="F:DNA binding"/>
    <property type="evidence" value="ECO:0007669"/>
    <property type="project" value="InterPro"/>
</dbReference>
<feature type="binding site" evidence="14">
    <location>
        <position position="177"/>
    </location>
    <ligand>
        <name>Mg(2+)</name>
        <dbReference type="ChEBI" id="CHEBI:18420"/>
        <note>catalytic</note>
    </ligand>
</feature>
<dbReference type="GO" id="GO:0005945">
    <property type="term" value="C:6-phosphofructokinase complex"/>
    <property type="evidence" value="ECO:0007669"/>
    <property type="project" value="TreeGrafter"/>
</dbReference>
<evidence type="ECO:0000256" key="4">
    <source>
        <dbReference type="ARBA" id="ARBA00022490"/>
    </source>
</evidence>
<feature type="region of interest" description="C-terminal regulatory PFK domain 2" evidence="14">
    <location>
        <begin position="464"/>
        <end position="1225"/>
    </location>
</feature>
<comment type="similarity">
    <text evidence="14">Belongs to the phosphofructokinase type A (PFKA) family. ATP-dependent PFK group I subfamily. Eukaryotic two domain clade 'E' sub-subfamily.</text>
</comment>
<dbReference type="FunFam" id="3.40.50.460:FF:000007">
    <property type="entry name" value="ATP-dependent 6-phosphofructokinase"/>
    <property type="match status" value="1"/>
</dbReference>
<dbReference type="EC" id="2.7.1.11" evidence="14"/>
<keyword evidence="11 14" id="KW-0460">Magnesium</keyword>
<evidence type="ECO:0000256" key="15">
    <source>
        <dbReference type="SAM" id="MobiDB-lite"/>
    </source>
</evidence>
<dbReference type="AlphaFoldDB" id="A0A8H5G748"/>
<dbReference type="InterPro" id="IPR000023">
    <property type="entry name" value="Phosphofructokinase_dom"/>
</dbReference>
<dbReference type="PANTHER" id="PTHR13697">
    <property type="entry name" value="PHOSPHOFRUCTOKINASE"/>
    <property type="match status" value="1"/>
</dbReference>
<dbReference type="PROSITE" id="PS51299">
    <property type="entry name" value="HTH_APSES"/>
    <property type="match status" value="1"/>
</dbReference>
<keyword evidence="5 14" id="KW-0021">Allosteric enzyme</keyword>
<feature type="active site" description="Proton acceptor" evidence="14">
    <location>
        <position position="224"/>
    </location>
</feature>
<dbReference type="GO" id="GO:0030388">
    <property type="term" value="P:fructose 1,6-bisphosphate metabolic process"/>
    <property type="evidence" value="ECO:0007669"/>
    <property type="project" value="TreeGrafter"/>
</dbReference>
<feature type="compositionally biased region" description="Acidic residues" evidence="15">
    <location>
        <begin position="1137"/>
        <end position="1150"/>
    </location>
</feature>
<evidence type="ECO:0000256" key="5">
    <source>
        <dbReference type="ARBA" id="ARBA00022533"/>
    </source>
</evidence>
<feature type="binding site" description="in other chain" evidence="14">
    <location>
        <begin position="590"/>
        <end position="594"/>
    </location>
    <ligand>
        <name>beta-D-fructose 2,6-bisphosphate</name>
        <dbReference type="ChEBI" id="CHEBI:58579"/>
        <note>allosteric activator; ligand shared between dimeric partners</note>
    </ligand>
</feature>
<sequence length="1225" mass="132939">MKIAILTSGGDSAGMNAVVRSVVRSGILKGCEMWVVREGYEGLVRGNTQAADEQAEVVNATAEAAVLNDAATAEKENKETQPLLPGRKPDRNLIHNLRFGDGDLLKDGTSEYVGGRTLKGRYIVRVGWDDVRGWYSQGGTLIGTARSATFRTHEGRLAAAHNLIKEGIDAIVVCGGDGSLTGADVFRSEWPGLIQELHNQGTISDVQLQKHSHLRICGLVGSIDNDMSLTDLTIGAPTALQRICEAIDNINSTAYSHSRAFVVEVMGRDCGWLAVLAGVAGGADFIFIPERPPKANPWEDELCAEIKKHRSIGKRKTIVIVAEGAHDAELNPIRAEYIKDVLTDRLGLDTRVTTLGHTQRGGPPCAMDRILPTLQGVEAVEAILEATPGTPSYMIGIQENKIIRVPLMEAVEKTRDVARAVKAKDFEKALSARGSEFVEYLEAFSSVASLFDEHTQIAPEQRMRVGIIHMGAPAGGMNAATRALARYCIRQGHTPLAVHNGFRGLLDDIVDELSWLGVDAWSARGGSELGTNRFLPSIDIGTVASQFQKYGFDSLVIIGGFEGFHALLQLEEGRKHYPAFHIPMVHLPATISNNVPMTEYSLGSDTSLNALVSACDAIKQSASASRDRVFVVETQGGKCGYIATMGALATGATLVYTPEEPITLDMLRRDVRFLRTRYTYDVKGRREGRIIIKNEASSNIYSTSVLTKMFQEEGGNLFDARSASLGHTLQGGVPSPLDRARAVRLSLKCMVFLELHHQTLLEQGQKRIASPETAAVITIQSSSLEWVPVQVMHKHADMVNRRGKEVWWSVESHPPPQVKYQMLNCQGKEILVGRLKVETPTESGHAFILRRFDTGAVSLTTMFRAAFPLASEETERAELLWVKENYDLSGNNGSTKESHITRLAGTWVGPTLAAELADQYAIGPLINIVVNSKPDPNAIYKRSAKAAAASASVSEVNQNAVATSTTTNTSIVQQVSTSSIAANAGSATFSITSTSRSSPASNRAAVGSLPTPSPTGTQPNPPKRRKESSPAPQVSETTPSKTPLRRSNRAKSPALKSVSALTSANTPARTPKKRTEQMTPVSDKAALDEDGDKVEAVAAKELHDEDVLEQKRLISDLKAQRAAAEREREEQARQAAEDEEHEEIGDEVGDEASSTLASASKKKRARDEGEPEYKFEFKEPEVGEREIATNRRVRFQLEPRTRSFAWGVAAFAVGMGAVSLIPNFL</sequence>
<evidence type="ECO:0000313" key="17">
    <source>
        <dbReference type="EMBL" id="KAF5359598.1"/>
    </source>
</evidence>
<feature type="region of interest" description="Disordered" evidence="15">
    <location>
        <begin position="1122"/>
        <end position="1173"/>
    </location>
</feature>
<evidence type="ECO:0000256" key="14">
    <source>
        <dbReference type="HAMAP-Rule" id="MF_03184"/>
    </source>
</evidence>
<evidence type="ECO:0000256" key="7">
    <source>
        <dbReference type="ARBA" id="ARBA00022723"/>
    </source>
</evidence>
<dbReference type="GO" id="GO:0046872">
    <property type="term" value="F:metal ion binding"/>
    <property type="evidence" value="ECO:0007669"/>
    <property type="project" value="UniProtKB-KW"/>
</dbReference>
<feature type="domain" description="HTH APSES-type" evidence="16">
    <location>
        <begin position="826"/>
        <end position="941"/>
    </location>
</feature>
<dbReference type="GO" id="GO:0048029">
    <property type="term" value="F:monosaccharide binding"/>
    <property type="evidence" value="ECO:0007669"/>
    <property type="project" value="TreeGrafter"/>
</dbReference>
<dbReference type="GO" id="GO:0005739">
    <property type="term" value="C:mitochondrion"/>
    <property type="evidence" value="ECO:0007669"/>
    <property type="project" value="TreeGrafter"/>
</dbReference>
<comment type="subcellular location">
    <subcellularLocation>
        <location evidence="2 14">Cytoplasm</location>
    </subcellularLocation>
</comment>
<dbReference type="Proteomes" id="UP000559027">
    <property type="component" value="Unassembled WGS sequence"/>
</dbReference>
<feature type="binding site" description="in other chain" evidence="14">
    <location>
        <position position="533"/>
    </location>
    <ligand>
        <name>beta-D-fructose 2,6-bisphosphate</name>
        <dbReference type="ChEBI" id="CHEBI:58579"/>
        <note>allosteric activator; ligand shared between dimeric partners</note>
    </ligand>
</feature>
<dbReference type="GO" id="GO:0003872">
    <property type="term" value="F:6-phosphofructokinase activity"/>
    <property type="evidence" value="ECO:0007669"/>
    <property type="project" value="UniProtKB-UniRule"/>
</dbReference>
<dbReference type="GO" id="GO:0070095">
    <property type="term" value="F:fructose-6-phosphate binding"/>
    <property type="evidence" value="ECO:0007669"/>
    <property type="project" value="TreeGrafter"/>
</dbReference>
<proteinExistence type="inferred from homology"/>
<dbReference type="SUPFAM" id="SSF54616">
    <property type="entry name" value="DNA-binding domain of Mlu1-box binding protein MBP1"/>
    <property type="match status" value="1"/>
</dbReference>
<feature type="compositionally biased region" description="Polar residues" evidence="15">
    <location>
        <begin position="1059"/>
        <end position="1068"/>
    </location>
</feature>
<feature type="region of interest" description="Interdomain linker" evidence="14">
    <location>
        <begin position="450"/>
        <end position="463"/>
    </location>
</feature>
<feature type="binding site" evidence="14">
    <location>
        <position position="628"/>
    </location>
    <ligand>
        <name>beta-D-fructose 2,6-bisphosphate</name>
        <dbReference type="ChEBI" id="CHEBI:58579"/>
        <note>allosteric activator; ligand shared between dimeric partners</note>
    </ligand>
</feature>
<keyword evidence="7 14" id="KW-0479">Metal-binding</keyword>
<keyword evidence="12 14" id="KW-0324">Glycolysis</keyword>
<organism evidence="17 18">
    <name type="scientific">Leucocoprinus leucothites</name>
    <dbReference type="NCBI Taxonomy" id="201217"/>
    <lineage>
        <taxon>Eukaryota</taxon>
        <taxon>Fungi</taxon>
        <taxon>Dikarya</taxon>
        <taxon>Basidiomycota</taxon>
        <taxon>Agaricomycotina</taxon>
        <taxon>Agaricomycetes</taxon>
        <taxon>Agaricomycetidae</taxon>
        <taxon>Agaricales</taxon>
        <taxon>Agaricineae</taxon>
        <taxon>Agaricaceae</taxon>
        <taxon>Leucocoprinus</taxon>
    </lineage>
</organism>
<evidence type="ECO:0000259" key="16">
    <source>
        <dbReference type="PROSITE" id="PS51299"/>
    </source>
</evidence>
<evidence type="ECO:0000256" key="2">
    <source>
        <dbReference type="ARBA" id="ARBA00004496"/>
    </source>
</evidence>
<evidence type="ECO:0000256" key="11">
    <source>
        <dbReference type="ARBA" id="ARBA00022842"/>
    </source>
</evidence>
<dbReference type="GO" id="GO:0005524">
    <property type="term" value="F:ATP binding"/>
    <property type="evidence" value="ECO:0007669"/>
    <property type="project" value="UniProtKB-KW"/>
</dbReference>
<gene>
    <name evidence="17" type="ORF">D9756_003380</name>
</gene>
<dbReference type="PANTHER" id="PTHR13697:SF4">
    <property type="entry name" value="ATP-DEPENDENT 6-PHOSPHOFRUCTOKINASE"/>
    <property type="match status" value="1"/>
</dbReference>
<dbReference type="Pfam" id="PF00365">
    <property type="entry name" value="PFK"/>
    <property type="match status" value="3"/>
</dbReference>
<feature type="compositionally biased region" description="Polar residues" evidence="15">
    <location>
        <begin position="1030"/>
        <end position="1041"/>
    </location>
</feature>
<evidence type="ECO:0000256" key="1">
    <source>
        <dbReference type="ARBA" id="ARBA00001946"/>
    </source>
</evidence>
<feature type="binding site" description="in other chain" evidence="14">
    <location>
        <position position="695"/>
    </location>
    <ligand>
        <name>beta-D-fructose 2,6-bisphosphate</name>
        <dbReference type="ChEBI" id="CHEBI:58579"/>
        <note>allosteric activator; ligand shared between dimeric partners</note>
    </ligand>
</feature>
<feature type="binding site" evidence="14">
    <location>
        <begin position="176"/>
        <end position="179"/>
    </location>
    <ligand>
        <name>ATP</name>
        <dbReference type="ChEBI" id="CHEBI:30616"/>
    </ligand>
</feature>
<feature type="compositionally biased region" description="Basic and acidic residues" evidence="15">
    <location>
        <begin position="1122"/>
        <end position="1136"/>
    </location>
</feature>
<dbReference type="InterPro" id="IPR003163">
    <property type="entry name" value="Tscrpt_reg_HTH_APSES-type"/>
</dbReference>
<dbReference type="NCBIfam" id="TIGR02478">
    <property type="entry name" value="6PF1K_euk"/>
    <property type="match status" value="1"/>
</dbReference>
<feature type="binding site" description="in other chain" evidence="14">
    <location>
        <position position="801"/>
    </location>
    <ligand>
        <name>beta-D-fructose 2,6-bisphosphate</name>
        <dbReference type="ChEBI" id="CHEBI:58579"/>
        <note>allosteric activator; ligand shared between dimeric partners</note>
    </ligand>
</feature>
<evidence type="ECO:0000256" key="13">
    <source>
        <dbReference type="ARBA" id="ARBA00048070"/>
    </source>
</evidence>
<feature type="binding site" evidence="14">
    <location>
        <position position="10"/>
    </location>
    <ligand>
        <name>ATP</name>
        <dbReference type="ChEBI" id="CHEBI:30616"/>
    </ligand>
</feature>
<feature type="binding site" description="in other chain" evidence="14">
    <location>
        <begin position="357"/>
        <end position="360"/>
    </location>
    <ligand>
        <name>substrate</name>
        <note>ligand shared between dimeric partners</note>
    </ligand>
</feature>
<dbReference type="InterPro" id="IPR015912">
    <property type="entry name" value="Phosphofructokinase_CS"/>
</dbReference>
<feature type="region of interest" description="Disordered" evidence="15">
    <location>
        <begin position="991"/>
        <end position="1090"/>
    </location>
</feature>
<keyword evidence="10 14" id="KW-0067">ATP-binding</keyword>
<keyword evidence="8 14" id="KW-0547">Nucleotide-binding</keyword>
<dbReference type="GO" id="GO:0006002">
    <property type="term" value="P:fructose 6-phosphate metabolic process"/>
    <property type="evidence" value="ECO:0007669"/>
    <property type="project" value="InterPro"/>
</dbReference>
<evidence type="ECO:0000256" key="8">
    <source>
        <dbReference type="ARBA" id="ARBA00022741"/>
    </source>
</evidence>
<dbReference type="InterPro" id="IPR022953">
    <property type="entry name" value="ATP_PFK"/>
</dbReference>
<keyword evidence="4 14" id="KW-0963">Cytoplasm</keyword>
<evidence type="ECO:0000256" key="9">
    <source>
        <dbReference type="ARBA" id="ARBA00022777"/>
    </source>
</evidence>
<feature type="binding site" description="in other chain" evidence="14">
    <location>
        <position position="323"/>
    </location>
    <ligand>
        <name>substrate</name>
        <note>ligand shared between dimeric partners</note>
    </ligand>
</feature>
<dbReference type="InterPro" id="IPR036887">
    <property type="entry name" value="HTH_APSES_sf"/>
</dbReference>
<feature type="region of interest" description="N-terminal catalytic PFK domain 1" evidence="14">
    <location>
        <begin position="1"/>
        <end position="449"/>
    </location>
</feature>
<feature type="compositionally biased region" description="Low complexity" evidence="15">
    <location>
        <begin position="991"/>
        <end position="1005"/>
    </location>
</feature>
<dbReference type="SUPFAM" id="SSF53784">
    <property type="entry name" value="Phosphofructokinase"/>
    <property type="match status" value="3"/>
</dbReference>
<dbReference type="FunFam" id="3.40.50.460:FF:000008">
    <property type="entry name" value="ATP-dependent 6-phosphofructokinase"/>
    <property type="match status" value="1"/>
</dbReference>
<feature type="binding site" description="in other chain" evidence="14">
    <location>
        <begin position="635"/>
        <end position="637"/>
    </location>
    <ligand>
        <name>beta-D-fructose 2,6-bisphosphate</name>
        <dbReference type="ChEBI" id="CHEBI:58579"/>
        <note>allosteric activator; ligand shared between dimeric partners</note>
    </ligand>
</feature>
<feature type="binding site" description="in other chain" evidence="14">
    <location>
        <begin position="266"/>
        <end position="268"/>
    </location>
    <ligand>
        <name>substrate</name>
        <note>ligand shared between dimeric partners</note>
    </ligand>
</feature>
<name>A0A8H5G748_9AGAR</name>
<dbReference type="GO" id="GO:0061621">
    <property type="term" value="P:canonical glycolysis"/>
    <property type="evidence" value="ECO:0007669"/>
    <property type="project" value="TreeGrafter"/>
</dbReference>
<keyword evidence="9 14" id="KW-0418">Kinase</keyword>
<keyword evidence="18" id="KW-1185">Reference proteome</keyword>
<dbReference type="Gene3D" id="3.40.50.450">
    <property type="match status" value="3"/>
</dbReference>
<dbReference type="OrthoDB" id="537915at2759"/>
<dbReference type="InterPro" id="IPR009161">
    <property type="entry name" value="6-Pfructokinase_euk"/>
</dbReference>
<reference evidence="17 18" key="1">
    <citation type="journal article" date="2020" name="ISME J.">
        <title>Uncovering the hidden diversity of litter-decomposition mechanisms in mushroom-forming fungi.</title>
        <authorList>
            <person name="Floudas D."/>
            <person name="Bentzer J."/>
            <person name="Ahren D."/>
            <person name="Johansson T."/>
            <person name="Persson P."/>
            <person name="Tunlid A."/>
        </authorList>
    </citation>
    <scope>NUCLEOTIDE SEQUENCE [LARGE SCALE GENOMIC DNA]</scope>
    <source>
        <strain evidence="17 18">CBS 146.42</strain>
    </source>
</reference>
<dbReference type="InterPro" id="IPR035966">
    <property type="entry name" value="PKF_sf"/>
</dbReference>
<comment type="pathway">
    <text evidence="3 14">Carbohydrate degradation; glycolysis; D-glyceraldehyde 3-phosphate and glycerone phosphate from D-glucose: step 3/4.</text>
</comment>
<dbReference type="Gene3D" id="3.40.50.460">
    <property type="entry name" value="Phosphofructokinase domain"/>
    <property type="match status" value="2"/>
</dbReference>
<dbReference type="GO" id="GO:0016208">
    <property type="term" value="F:AMP binding"/>
    <property type="evidence" value="ECO:0007669"/>
    <property type="project" value="TreeGrafter"/>
</dbReference>
<evidence type="ECO:0000256" key="6">
    <source>
        <dbReference type="ARBA" id="ARBA00022679"/>
    </source>
</evidence>
<feature type="binding site" evidence="14">
    <location>
        <position position="351"/>
    </location>
    <ligand>
        <name>substrate</name>
        <note>ligand shared between dimeric partners</note>
    </ligand>
</feature>
<evidence type="ECO:0000256" key="12">
    <source>
        <dbReference type="ARBA" id="ARBA00023152"/>
    </source>
</evidence>
<comment type="caution">
    <text evidence="17">The sequence shown here is derived from an EMBL/GenBank/DDBJ whole genome shotgun (WGS) entry which is preliminary data.</text>
</comment>
<accession>A0A8H5G748</accession>
<comment type="subunit">
    <text evidence="14">Homotetramer.</text>
</comment>
<dbReference type="HAMAP" id="MF_03184">
    <property type="entry name" value="Phosphofructokinase_I_E"/>
    <property type="match status" value="1"/>
</dbReference>
<comment type="function">
    <text evidence="14">Catalyzes the phosphorylation of D-fructose 6-phosphate to fructose 1,6-bisphosphate by ATP, the first committing step of glycolysis.</text>
</comment>
<dbReference type="GO" id="GO:0042802">
    <property type="term" value="F:identical protein binding"/>
    <property type="evidence" value="ECO:0007669"/>
    <property type="project" value="TreeGrafter"/>
</dbReference>
<evidence type="ECO:0000256" key="3">
    <source>
        <dbReference type="ARBA" id="ARBA00004679"/>
    </source>
</evidence>